<dbReference type="PIRSF" id="PIRSF006004">
    <property type="entry name" value="CHP00048"/>
    <property type="match status" value="1"/>
</dbReference>
<comment type="subcellular location">
    <subcellularLocation>
        <location evidence="1 13">Cytoplasm</location>
    </subcellularLocation>
</comment>
<evidence type="ECO:0000256" key="12">
    <source>
        <dbReference type="ARBA" id="ARBA00023157"/>
    </source>
</evidence>
<dbReference type="GO" id="GO:0019843">
    <property type="term" value="F:rRNA binding"/>
    <property type="evidence" value="ECO:0007669"/>
    <property type="project" value="UniProtKB-UniRule"/>
</dbReference>
<keyword evidence="8 13" id="KW-0819">tRNA processing</keyword>
<dbReference type="GO" id="GO:0046872">
    <property type="term" value="F:metal ion binding"/>
    <property type="evidence" value="ECO:0007669"/>
    <property type="project" value="UniProtKB-KW"/>
</dbReference>
<dbReference type="InterPro" id="IPR013785">
    <property type="entry name" value="Aldolase_TIM"/>
</dbReference>
<dbReference type="SFLD" id="SFLDS00029">
    <property type="entry name" value="Radical_SAM"/>
    <property type="match status" value="1"/>
</dbReference>
<dbReference type="InterPro" id="IPR027492">
    <property type="entry name" value="RNA_MTrfase_RlmN"/>
</dbReference>
<dbReference type="InterPro" id="IPR006638">
    <property type="entry name" value="Elp3/MiaA/NifB-like_rSAM"/>
</dbReference>
<accession>A0A9D1LQ06</accession>
<dbReference type="InterPro" id="IPR007197">
    <property type="entry name" value="rSAM"/>
</dbReference>
<evidence type="ECO:0000256" key="9">
    <source>
        <dbReference type="ARBA" id="ARBA00022723"/>
    </source>
</evidence>
<dbReference type="Gene3D" id="3.20.20.70">
    <property type="entry name" value="Aldolase class I"/>
    <property type="match status" value="1"/>
</dbReference>
<feature type="active site" description="S-methylcysteine intermediate" evidence="13">
    <location>
        <position position="336"/>
    </location>
</feature>
<comment type="function">
    <text evidence="13">Specifically methylates position 2 of adenine 2503 in 23S rRNA and position 2 of adenine 37 in tRNAs.</text>
</comment>
<dbReference type="InterPro" id="IPR048641">
    <property type="entry name" value="RlmN_N"/>
</dbReference>
<keyword evidence="2 13" id="KW-0004">4Fe-4S</keyword>
<dbReference type="InterPro" id="IPR058240">
    <property type="entry name" value="rSAM_sf"/>
</dbReference>
<evidence type="ECO:0000313" key="16">
    <source>
        <dbReference type="Proteomes" id="UP000824123"/>
    </source>
</evidence>
<reference evidence="15" key="2">
    <citation type="journal article" date="2021" name="PeerJ">
        <title>Extensive microbial diversity within the chicken gut microbiome revealed by metagenomics and culture.</title>
        <authorList>
            <person name="Gilroy R."/>
            <person name="Ravi A."/>
            <person name="Getino M."/>
            <person name="Pursley I."/>
            <person name="Horton D.L."/>
            <person name="Alikhan N.F."/>
            <person name="Baker D."/>
            <person name="Gharbi K."/>
            <person name="Hall N."/>
            <person name="Watson M."/>
            <person name="Adriaenssens E.M."/>
            <person name="Foster-Nyarko E."/>
            <person name="Jarju S."/>
            <person name="Secka A."/>
            <person name="Antonio M."/>
            <person name="Oren A."/>
            <person name="Chaudhuri R.R."/>
            <person name="La Ragione R."/>
            <person name="Hildebrand F."/>
            <person name="Pallen M.J."/>
        </authorList>
    </citation>
    <scope>NUCLEOTIDE SEQUENCE</scope>
    <source>
        <strain evidence="15">ChiSxjej2B14-8506</strain>
    </source>
</reference>
<dbReference type="PANTHER" id="PTHR30544">
    <property type="entry name" value="23S RRNA METHYLTRANSFERASE"/>
    <property type="match status" value="1"/>
</dbReference>
<dbReference type="GO" id="GO:0000049">
    <property type="term" value="F:tRNA binding"/>
    <property type="evidence" value="ECO:0007669"/>
    <property type="project" value="UniProtKB-UniRule"/>
</dbReference>
<evidence type="ECO:0000256" key="5">
    <source>
        <dbReference type="ARBA" id="ARBA00022603"/>
    </source>
</evidence>
<reference evidence="15" key="1">
    <citation type="submission" date="2020-10" db="EMBL/GenBank/DDBJ databases">
        <authorList>
            <person name="Gilroy R."/>
        </authorList>
    </citation>
    <scope>NUCLEOTIDE SEQUENCE</scope>
    <source>
        <strain evidence="15">ChiSxjej2B14-8506</strain>
    </source>
</reference>
<comment type="caution">
    <text evidence="15">The sequence shown here is derived from an EMBL/GenBank/DDBJ whole genome shotgun (WGS) entry which is preliminary data.</text>
</comment>
<dbReference type="SFLD" id="SFLDF00275">
    <property type="entry name" value="adenosine_C2_methyltransferase"/>
    <property type="match status" value="1"/>
</dbReference>
<evidence type="ECO:0000256" key="4">
    <source>
        <dbReference type="ARBA" id="ARBA00022552"/>
    </source>
</evidence>
<dbReference type="SUPFAM" id="SSF102114">
    <property type="entry name" value="Radical SAM enzymes"/>
    <property type="match status" value="1"/>
</dbReference>
<dbReference type="GO" id="GO:0070040">
    <property type="term" value="F:rRNA (adenine(2503)-C2-)-methyltransferase activity"/>
    <property type="evidence" value="ECO:0007669"/>
    <property type="project" value="UniProtKB-UniRule"/>
</dbReference>
<comment type="catalytic activity">
    <reaction evidence="13">
        <text>adenosine(2503) in 23S rRNA + 2 reduced [2Fe-2S]-[ferredoxin] + 2 S-adenosyl-L-methionine = 2-methyladenosine(2503) in 23S rRNA + 5'-deoxyadenosine + L-methionine + 2 oxidized [2Fe-2S]-[ferredoxin] + S-adenosyl-L-homocysteine</text>
        <dbReference type="Rhea" id="RHEA:42916"/>
        <dbReference type="Rhea" id="RHEA-COMP:10000"/>
        <dbReference type="Rhea" id="RHEA-COMP:10001"/>
        <dbReference type="Rhea" id="RHEA-COMP:10152"/>
        <dbReference type="Rhea" id="RHEA-COMP:10282"/>
        <dbReference type="ChEBI" id="CHEBI:17319"/>
        <dbReference type="ChEBI" id="CHEBI:33737"/>
        <dbReference type="ChEBI" id="CHEBI:33738"/>
        <dbReference type="ChEBI" id="CHEBI:57844"/>
        <dbReference type="ChEBI" id="CHEBI:57856"/>
        <dbReference type="ChEBI" id="CHEBI:59789"/>
        <dbReference type="ChEBI" id="CHEBI:74411"/>
        <dbReference type="ChEBI" id="CHEBI:74497"/>
        <dbReference type="EC" id="2.1.1.192"/>
    </reaction>
</comment>
<evidence type="ECO:0000256" key="7">
    <source>
        <dbReference type="ARBA" id="ARBA00022691"/>
    </source>
</evidence>
<dbReference type="InterPro" id="IPR004383">
    <property type="entry name" value="rRNA_lsu_MTrfase_RlmN/Cfr"/>
</dbReference>
<dbReference type="Pfam" id="PF21016">
    <property type="entry name" value="RlmN_N"/>
    <property type="match status" value="1"/>
</dbReference>
<dbReference type="AlphaFoldDB" id="A0A9D1LQ06"/>
<keyword evidence="6 13" id="KW-0808">Transferase</keyword>
<keyword evidence="5 13" id="KW-0489">Methyltransferase</keyword>
<dbReference type="GO" id="GO:0005737">
    <property type="term" value="C:cytoplasm"/>
    <property type="evidence" value="ECO:0007669"/>
    <property type="project" value="UniProtKB-SubCell"/>
</dbReference>
<evidence type="ECO:0000256" key="13">
    <source>
        <dbReference type="HAMAP-Rule" id="MF_01849"/>
    </source>
</evidence>
<dbReference type="SMART" id="SM00729">
    <property type="entry name" value="Elp3"/>
    <property type="match status" value="1"/>
</dbReference>
<evidence type="ECO:0000259" key="14">
    <source>
        <dbReference type="PROSITE" id="PS51918"/>
    </source>
</evidence>
<evidence type="ECO:0000256" key="11">
    <source>
        <dbReference type="ARBA" id="ARBA00023014"/>
    </source>
</evidence>
<dbReference type="GO" id="GO:0002935">
    <property type="term" value="F:tRNA (adenine(37)-C2)-methyltransferase activity"/>
    <property type="evidence" value="ECO:0007669"/>
    <property type="project" value="UniProtKB-UniRule"/>
</dbReference>
<keyword evidence="3 13" id="KW-0963">Cytoplasm</keyword>
<dbReference type="CDD" id="cd01335">
    <property type="entry name" value="Radical_SAM"/>
    <property type="match status" value="1"/>
</dbReference>
<comment type="similarity">
    <text evidence="13">Belongs to the radical SAM superfamily. RlmN family.</text>
</comment>
<dbReference type="PANTHER" id="PTHR30544:SF5">
    <property type="entry name" value="RADICAL SAM CORE DOMAIN-CONTAINING PROTEIN"/>
    <property type="match status" value="1"/>
</dbReference>
<organism evidence="15 16">
    <name type="scientific">Candidatus Fimadaptatus faecigallinarum</name>
    <dbReference type="NCBI Taxonomy" id="2840814"/>
    <lineage>
        <taxon>Bacteria</taxon>
        <taxon>Bacillati</taxon>
        <taxon>Bacillota</taxon>
        <taxon>Clostridia</taxon>
        <taxon>Eubacteriales</taxon>
        <taxon>Candidatus Fimadaptatus</taxon>
    </lineage>
</organism>
<dbReference type="GO" id="GO:0051539">
    <property type="term" value="F:4 iron, 4 sulfur cluster binding"/>
    <property type="evidence" value="ECO:0007669"/>
    <property type="project" value="UniProtKB-UniRule"/>
</dbReference>
<proteinExistence type="inferred from homology"/>
<keyword evidence="9 13" id="KW-0479">Metal-binding</keyword>
<feature type="binding site" evidence="13">
    <location>
        <begin position="217"/>
        <end position="219"/>
    </location>
    <ligand>
        <name>S-adenosyl-L-methionine</name>
        <dbReference type="ChEBI" id="CHEBI:59789"/>
    </ligand>
</feature>
<feature type="binding site" evidence="13">
    <location>
        <position position="293"/>
    </location>
    <ligand>
        <name>S-adenosyl-L-methionine</name>
        <dbReference type="ChEBI" id="CHEBI:59789"/>
    </ligand>
</feature>
<dbReference type="GO" id="GO:0070475">
    <property type="term" value="P:rRNA base methylation"/>
    <property type="evidence" value="ECO:0007669"/>
    <property type="project" value="UniProtKB-UniRule"/>
</dbReference>
<dbReference type="Proteomes" id="UP000824123">
    <property type="component" value="Unassembled WGS sequence"/>
</dbReference>
<dbReference type="InterPro" id="IPR040072">
    <property type="entry name" value="Methyltransferase_A"/>
</dbReference>
<comment type="miscellaneous">
    <text evidence="13">Reaction proceeds by a ping-pong mechanism involving intermediate methylation of a conserved cysteine residue.</text>
</comment>
<dbReference type="Gene3D" id="1.10.150.530">
    <property type="match status" value="1"/>
</dbReference>
<protein>
    <recommendedName>
        <fullName evidence="13">Probable dual-specificity RNA methyltransferase RlmN</fullName>
        <ecNumber evidence="13">2.1.1.192</ecNumber>
    </recommendedName>
    <alternativeName>
        <fullName evidence="13">23S rRNA (adenine(2503)-C(2))-methyltransferase</fullName>
    </alternativeName>
    <alternativeName>
        <fullName evidence="13">23S rRNA m2A2503 methyltransferase</fullName>
    </alternativeName>
    <alternativeName>
        <fullName evidence="13">Ribosomal RNA large subunit methyltransferase N</fullName>
    </alternativeName>
    <alternativeName>
        <fullName evidence="13">tRNA (adenine(37)-C(2))-methyltransferase</fullName>
    </alternativeName>
    <alternativeName>
        <fullName evidence="13">tRNA m2A37 methyltransferase</fullName>
    </alternativeName>
</protein>
<feature type="domain" description="Radical SAM core" evidence="14">
    <location>
        <begin position="95"/>
        <end position="331"/>
    </location>
</feature>
<dbReference type="GO" id="GO:0030488">
    <property type="term" value="P:tRNA methylation"/>
    <property type="evidence" value="ECO:0007669"/>
    <property type="project" value="UniProtKB-UniRule"/>
</dbReference>
<dbReference type="Pfam" id="PF04055">
    <property type="entry name" value="Radical_SAM"/>
    <property type="match status" value="1"/>
</dbReference>
<evidence type="ECO:0000256" key="10">
    <source>
        <dbReference type="ARBA" id="ARBA00023004"/>
    </source>
</evidence>
<keyword evidence="4 13" id="KW-0698">rRNA processing</keyword>
<keyword evidence="11 13" id="KW-0411">Iron-sulfur</keyword>
<feature type="binding site" evidence="13">
    <location>
        <position position="113"/>
    </location>
    <ligand>
        <name>[4Fe-4S] cluster</name>
        <dbReference type="ChEBI" id="CHEBI:49883"/>
        <note>4Fe-4S-S-AdoMet</note>
    </ligand>
</feature>
<keyword evidence="7 13" id="KW-0949">S-adenosyl-L-methionine</keyword>
<keyword evidence="12 13" id="KW-1015">Disulfide bond</keyword>
<dbReference type="EMBL" id="DVNK01000011">
    <property type="protein sequence ID" value="HIU45924.1"/>
    <property type="molecule type" value="Genomic_DNA"/>
</dbReference>
<dbReference type="FunFam" id="3.20.20.70:FF:000014">
    <property type="entry name" value="Probable dual-specificity RNA methyltransferase RlmN"/>
    <property type="match status" value="1"/>
</dbReference>
<dbReference type="SFLD" id="SFLDG01062">
    <property type="entry name" value="methyltransferase_(Class_A)"/>
    <property type="match status" value="1"/>
</dbReference>
<name>A0A9D1LQ06_9FIRM</name>
<evidence type="ECO:0000313" key="15">
    <source>
        <dbReference type="EMBL" id="HIU45924.1"/>
    </source>
</evidence>
<comment type="catalytic activity">
    <reaction evidence="13">
        <text>adenosine(37) in tRNA + 2 reduced [2Fe-2S]-[ferredoxin] + 2 S-adenosyl-L-methionine = 2-methyladenosine(37) in tRNA + 5'-deoxyadenosine + L-methionine + 2 oxidized [2Fe-2S]-[ferredoxin] + S-adenosyl-L-homocysteine</text>
        <dbReference type="Rhea" id="RHEA:43332"/>
        <dbReference type="Rhea" id="RHEA-COMP:10000"/>
        <dbReference type="Rhea" id="RHEA-COMP:10001"/>
        <dbReference type="Rhea" id="RHEA-COMP:10162"/>
        <dbReference type="Rhea" id="RHEA-COMP:10485"/>
        <dbReference type="ChEBI" id="CHEBI:17319"/>
        <dbReference type="ChEBI" id="CHEBI:33737"/>
        <dbReference type="ChEBI" id="CHEBI:33738"/>
        <dbReference type="ChEBI" id="CHEBI:57844"/>
        <dbReference type="ChEBI" id="CHEBI:57856"/>
        <dbReference type="ChEBI" id="CHEBI:59789"/>
        <dbReference type="ChEBI" id="CHEBI:74411"/>
        <dbReference type="ChEBI" id="CHEBI:74497"/>
        <dbReference type="EC" id="2.1.1.192"/>
    </reaction>
</comment>
<gene>
    <name evidence="13 15" type="primary">rlmN</name>
    <name evidence="15" type="ORF">IAC59_01530</name>
</gene>
<comment type="caution">
    <text evidence="13">Lacks conserved residue(s) required for the propagation of feature annotation.</text>
</comment>
<feature type="active site" description="Proton acceptor" evidence="13">
    <location>
        <position position="89"/>
    </location>
</feature>
<feature type="binding site" evidence="13">
    <location>
        <begin position="162"/>
        <end position="163"/>
    </location>
    <ligand>
        <name>S-adenosyl-L-methionine</name>
        <dbReference type="ChEBI" id="CHEBI:59789"/>
    </ligand>
</feature>
<dbReference type="HAMAP" id="MF_01849">
    <property type="entry name" value="RNA_methyltr_RlmN"/>
    <property type="match status" value="1"/>
</dbReference>
<sequence length="358" mass="39629">MADLLSLAPEELADKLKAMGQSAFRARQLYSWLVRGVDYDGMTNLPRALREALAAEGPANPVRILRSVVSQKDGTEKYLYELCDGNIVEGVTMRYNYGDTLCVSTQVGCRMGCRFCASTLEGCVRDLTPGELLGQIIAVNAHLRNRDGAAEHIGNVVLMGSGEPLDNYDNVVKFLRLMNREDGLHMSLRGVSLSTCGLVPRIYDLADEGLPVTLCISLHAPNDDIRKQLMPIANRYAMDDILDACRNYIERTGRRVIFEYALVGGVNCAPEHARELASRLRNMQCHVNLIPLNDVPERDLRAPGEAAMRAFEAELKRLHISVSRRREMGDDIEGACGQLRRAYLNRADASSSAEGNCQ</sequence>
<feature type="binding site" evidence="13">
    <location>
        <position position="116"/>
    </location>
    <ligand>
        <name>[4Fe-4S] cluster</name>
        <dbReference type="ChEBI" id="CHEBI:49883"/>
        <note>4Fe-4S-S-AdoMet</note>
    </ligand>
</feature>
<comment type="cofactor">
    <cofactor evidence="13">
        <name>[4Fe-4S] cluster</name>
        <dbReference type="ChEBI" id="CHEBI:49883"/>
    </cofactor>
    <text evidence="13">Binds 1 [4Fe-4S] cluster. The cluster is coordinated with 3 cysteines and an exchangeable S-adenosyl-L-methionine.</text>
</comment>
<evidence type="ECO:0000256" key="3">
    <source>
        <dbReference type="ARBA" id="ARBA00022490"/>
    </source>
</evidence>
<feature type="binding site" evidence="13">
    <location>
        <position position="194"/>
    </location>
    <ligand>
        <name>S-adenosyl-L-methionine</name>
        <dbReference type="ChEBI" id="CHEBI:59789"/>
    </ligand>
</feature>
<evidence type="ECO:0000256" key="2">
    <source>
        <dbReference type="ARBA" id="ARBA00022485"/>
    </source>
</evidence>
<dbReference type="PROSITE" id="PS51918">
    <property type="entry name" value="RADICAL_SAM"/>
    <property type="match status" value="1"/>
</dbReference>
<evidence type="ECO:0000256" key="8">
    <source>
        <dbReference type="ARBA" id="ARBA00022694"/>
    </source>
</evidence>
<evidence type="ECO:0000256" key="6">
    <source>
        <dbReference type="ARBA" id="ARBA00022679"/>
    </source>
</evidence>
<keyword evidence="10 13" id="KW-0408">Iron</keyword>
<evidence type="ECO:0000256" key="1">
    <source>
        <dbReference type="ARBA" id="ARBA00004496"/>
    </source>
</evidence>
<dbReference type="EC" id="2.1.1.192" evidence="13"/>
<feature type="binding site" evidence="13">
    <location>
        <position position="109"/>
    </location>
    <ligand>
        <name>[4Fe-4S] cluster</name>
        <dbReference type="ChEBI" id="CHEBI:49883"/>
        <note>4Fe-4S-S-AdoMet</note>
    </ligand>
</feature>
<dbReference type="NCBIfam" id="TIGR00048">
    <property type="entry name" value="rRNA_mod_RlmN"/>
    <property type="match status" value="1"/>
</dbReference>